<evidence type="ECO:0000256" key="1">
    <source>
        <dbReference type="ARBA" id="ARBA00009437"/>
    </source>
</evidence>
<name>A0AAQ1STK4_9PSED</name>
<evidence type="ECO:0000313" key="4">
    <source>
        <dbReference type="Proteomes" id="UP000294335"/>
    </source>
</evidence>
<evidence type="ECO:0000313" key="3">
    <source>
        <dbReference type="EMBL" id="SPO61092.1"/>
    </source>
</evidence>
<feature type="domain" description="LysR substrate-binding" evidence="2">
    <location>
        <begin position="11"/>
        <end position="91"/>
    </location>
</feature>
<dbReference type="InterPro" id="IPR058163">
    <property type="entry name" value="LysR-type_TF_proteobact-type"/>
</dbReference>
<dbReference type="SUPFAM" id="SSF53850">
    <property type="entry name" value="Periplasmic binding protein-like II"/>
    <property type="match status" value="1"/>
</dbReference>
<dbReference type="Gene3D" id="3.40.190.290">
    <property type="match status" value="1"/>
</dbReference>
<proteinExistence type="inferred from homology"/>
<accession>A0AAQ1STK4</accession>
<dbReference type="Proteomes" id="UP000294335">
    <property type="component" value="Unassembled WGS sequence"/>
</dbReference>
<dbReference type="AlphaFoldDB" id="A0AAQ1STK4"/>
<dbReference type="PANTHER" id="PTHR30537">
    <property type="entry name" value="HTH-TYPE TRANSCRIPTIONAL REGULATOR"/>
    <property type="match status" value="1"/>
</dbReference>
<keyword evidence="4" id="KW-1185">Reference proteome</keyword>
<dbReference type="PANTHER" id="PTHR30537:SF5">
    <property type="entry name" value="HTH-TYPE TRANSCRIPTIONAL ACTIVATOR TTDR-RELATED"/>
    <property type="match status" value="1"/>
</dbReference>
<gene>
    <name evidence="3" type="ORF">JV551A3_V1_2920</name>
</gene>
<dbReference type="EMBL" id="OPYN01000116">
    <property type="protein sequence ID" value="SPO61092.1"/>
    <property type="molecule type" value="Genomic_DNA"/>
</dbReference>
<reference evidence="3 4" key="1">
    <citation type="submission" date="2018-02" db="EMBL/GenBank/DDBJ databases">
        <authorList>
            <person name="Dubost A."/>
        </authorList>
    </citation>
    <scope>NUCLEOTIDE SEQUENCE [LARGE SCALE GENOMIC DNA]</scope>
    <source>
        <strain evidence="4">JV551A3</strain>
    </source>
</reference>
<dbReference type="InterPro" id="IPR005119">
    <property type="entry name" value="LysR_subst-bd"/>
</dbReference>
<sequence>MFPQGVDQCVITPNDSFSTNVADAMLVASELGMGIGLLPFYTASQAIEQGRLCRLLAPYRLRESALYAIYPSRHYLDAKVRTWIDYLKEQLPALFEGHARVVDDSRYWR</sequence>
<organism evidence="3 4">
    <name type="scientific">Pseudomonas inefficax</name>
    <dbReference type="NCBI Taxonomy" id="2078786"/>
    <lineage>
        <taxon>Bacteria</taxon>
        <taxon>Pseudomonadati</taxon>
        <taxon>Pseudomonadota</taxon>
        <taxon>Gammaproteobacteria</taxon>
        <taxon>Pseudomonadales</taxon>
        <taxon>Pseudomonadaceae</taxon>
        <taxon>Pseudomonas</taxon>
    </lineage>
</organism>
<comment type="caution">
    <text evidence="3">The sequence shown here is derived from an EMBL/GenBank/DDBJ whole genome shotgun (WGS) entry which is preliminary data.</text>
</comment>
<comment type="similarity">
    <text evidence="1">Belongs to the LysR transcriptional regulatory family.</text>
</comment>
<dbReference type="Pfam" id="PF03466">
    <property type="entry name" value="LysR_substrate"/>
    <property type="match status" value="1"/>
</dbReference>
<protein>
    <submittedName>
        <fullName evidence="3">LysR family transcriptional regulator</fullName>
    </submittedName>
</protein>
<evidence type="ECO:0000259" key="2">
    <source>
        <dbReference type="Pfam" id="PF03466"/>
    </source>
</evidence>